<evidence type="ECO:0000256" key="1">
    <source>
        <dbReference type="SAM" id="SignalP"/>
    </source>
</evidence>
<gene>
    <name evidence="2" type="ORF">G4Y79_23975</name>
</gene>
<dbReference type="Proteomes" id="UP000594468">
    <property type="component" value="Chromosome"/>
</dbReference>
<keyword evidence="3" id="KW-1185">Reference proteome</keyword>
<organism evidence="2 3">
    <name type="scientific">Phototrophicus methaneseepsis</name>
    <dbReference type="NCBI Taxonomy" id="2710758"/>
    <lineage>
        <taxon>Bacteria</taxon>
        <taxon>Bacillati</taxon>
        <taxon>Chloroflexota</taxon>
        <taxon>Candidatus Thermofontia</taxon>
        <taxon>Phototrophicales</taxon>
        <taxon>Phototrophicaceae</taxon>
        <taxon>Phototrophicus</taxon>
    </lineage>
</organism>
<evidence type="ECO:0008006" key="4">
    <source>
        <dbReference type="Google" id="ProtNLM"/>
    </source>
</evidence>
<reference evidence="2 3" key="1">
    <citation type="submission" date="2020-02" db="EMBL/GenBank/DDBJ databases">
        <authorList>
            <person name="Zheng R.K."/>
            <person name="Sun C.M."/>
        </authorList>
    </citation>
    <scope>NUCLEOTIDE SEQUENCE [LARGE SCALE GENOMIC DNA]</scope>
    <source>
        <strain evidence="3">rifampicinis</strain>
    </source>
</reference>
<protein>
    <recommendedName>
        <fullName evidence="4">Lipoprotein</fullName>
    </recommendedName>
</protein>
<sequence length="186" mass="19322">MRKVLTLLVLGLLLVMASACQTIGTQSDAASAQRYLPNIAGYTTTESDSIIDALTKAGFGTALASGNVPALAAIERADTVLQCMEETGAIAGRFYTEAAPSDIIPQAGAAIVVNRTRVNQNVLACLSRGRDLGGLGAQSVTIEPCASTGEFAVGNDEFTYIYVGVGNNLCGLFEQHFSNVKANNAT</sequence>
<evidence type="ECO:0000313" key="2">
    <source>
        <dbReference type="EMBL" id="QPC82705.1"/>
    </source>
</evidence>
<keyword evidence="1" id="KW-0732">Signal</keyword>
<name>A0A7S8E976_9CHLR</name>
<proteinExistence type="predicted"/>
<dbReference type="RefSeq" id="WP_195170774.1">
    <property type="nucleotide sequence ID" value="NZ_CP062983.1"/>
</dbReference>
<evidence type="ECO:0000313" key="3">
    <source>
        <dbReference type="Proteomes" id="UP000594468"/>
    </source>
</evidence>
<dbReference type="PROSITE" id="PS51257">
    <property type="entry name" value="PROKAR_LIPOPROTEIN"/>
    <property type="match status" value="1"/>
</dbReference>
<feature type="chain" id="PRO_5032568007" description="Lipoprotein" evidence="1">
    <location>
        <begin position="20"/>
        <end position="186"/>
    </location>
</feature>
<accession>A0A7S8E976</accession>
<dbReference type="KEGG" id="pmet:G4Y79_23975"/>
<dbReference type="EMBL" id="CP062983">
    <property type="protein sequence ID" value="QPC82705.1"/>
    <property type="molecule type" value="Genomic_DNA"/>
</dbReference>
<dbReference type="AlphaFoldDB" id="A0A7S8E976"/>
<feature type="signal peptide" evidence="1">
    <location>
        <begin position="1"/>
        <end position="19"/>
    </location>
</feature>